<organism evidence="1">
    <name type="scientific">marine metagenome</name>
    <dbReference type="NCBI Taxonomy" id="408172"/>
    <lineage>
        <taxon>unclassified sequences</taxon>
        <taxon>metagenomes</taxon>
        <taxon>ecological metagenomes</taxon>
    </lineage>
</organism>
<feature type="non-terminal residue" evidence="1">
    <location>
        <position position="1"/>
    </location>
</feature>
<dbReference type="SUPFAM" id="SSF55961">
    <property type="entry name" value="Bet v1-like"/>
    <property type="match status" value="1"/>
</dbReference>
<dbReference type="Gene3D" id="3.90.380.10">
    <property type="entry name" value="Naphthalene 1,2-dioxygenase Alpha Subunit, Chain A, domain 1"/>
    <property type="match status" value="1"/>
</dbReference>
<evidence type="ECO:0000313" key="1">
    <source>
        <dbReference type="EMBL" id="SVC36097.1"/>
    </source>
</evidence>
<dbReference type="EMBL" id="UINC01087065">
    <property type="protein sequence ID" value="SVC36097.1"/>
    <property type="molecule type" value="Genomic_DNA"/>
</dbReference>
<dbReference type="AlphaFoldDB" id="A0A382LLK0"/>
<sequence length="181" mass="20562">RDLELAKTYGPEVVEYVEECHQHLIKAFPKSQSALYGLSFSNIFPNLSFNDFSALRPIGFYLWLPKGPNVLEAWNWCAIDRDAPKVIKETARLDYTRIQSVSGIAAQDDTENFEQVTEATQGVVGQRLDFNYQMNVNQELLDGPHDCPGRFSPYISETNQLNFYKYWSELCEGPASGQSHG</sequence>
<protein>
    <submittedName>
        <fullName evidence="1">Uncharacterized protein</fullName>
    </submittedName>
</protein>
<reference evidence="1" key="1">
    <citation type="submission" date="2018-05" db="EMBL/GenBank/DDBJ databases">
        <authorList>
            <person name="Lanie J.A."/>
            <person name="Ng W.-L."/>
            <person name="Kazmierczak K.M."/>
            <person name="Andrzejewski T.M."/>
            <person name="Davidsen T.M."/>
            <person name="Wayne K.J."/>
            <person name="Tettelin H."/>
            <person name="Glass J.I."/>
            <person name="Rusch D."/>
            <person name="Podicherti R."/>
            <person name="Tsui H.-C.T."/>
            <person name="Winkler M.E."/>
        </authorList>
    </citation>
    <scope>NUCLEOTIDE SEQUENCE</scope>
</reference>
<proteinExistence type="predicted"/>
<gene>
    <name evidence="1" type="ORF">METZ01_LOCUS288951</name>
</gene>
<name>A0A382LLK0_9ZZZZ</name>
<accession>A0A382LLK0</accession>